<comment type="catalytic activity">
    <reaction evidence="15">
        <text>4 Fe(II)-[cytochrome c] + O2 + 8 H(+)(in) = 4 Fe(III)-[cytochrome c] + 2 H2O + 4 H(+)(out)</text>
        <dbReference type="Rhea" id="RHEA:11436"/>
        <dbReference type="Rhea" id="RHEA-COMP:10350"/>
        <dbReference type="Rhea" id="RHEA-COMP:14399"/>
        <dbReference type="ChEBI" id="CHEBI:15377"/>
        <dbReference type="ChEBI" id="CHEBI:15378"/>
        <dbReference type="ChEBI" id="CHEBI:15379"/>
        <dbReference type="ChEBI" id="CHEBI:29033"/>
        <dbReference type="ChEBI" id="CHEBI:29034"/>
        <dbReference type="EC" id="7.1.1.9"/>
    </reaction>
    <physiologicalReaction direction="left-to-right" evidence="15">
        <dbReference type="Rhea" id="RHEA:11437"/>
    </physiologicalReaction>
</comment>
<dbReference type="InterPro" id="IPR001505">
    <property type="entry name" value="Copper_CuA"/>
</dbReference>
<keyword evidence="8" id="KW-0460">Magnesium</keyword>
<sequence>MLFSNTVYLNVLVYMAFLCSFIVVWVFVVLAFQLSRWNDMCVLDNENNWVEFNWTVFPTASVTILCMLNLACMGNVPWSMYSDVIKVTGCQWYWTYEIDNENGSYDSVMTDFLTSVDKPLRVIVNVPHLLLVTSSDVIHSFALPYFNVKLDAIPGRLNQTILWTDRVGVFIGYCSELCGAGHAFMPIVMEVVREGSQARGC</sequence>
<evidence type="ECO:0000256" key="11">
    <source>
        <dbReference type="ARBA" id="ARBA00022989"/>
    </source>
</evidence>
<dbReference type="GO" id="GO:0016020">
    <property type="term" value="C:membrane"/>
    <property type="evidence" value="ECO:0007669"/>
    <property type="project" value="UniProtKB-SubCell"/>
</dbReference>
<keyword evidence="12" id="KW-0186">Copper</keyword>
<evidence type="ECO:0000256" key="1">
    <source>
        <dbReference type="ARBA" id="ARBA00001935"/>
    </source>
</evidence>
<dbReference type="PANTHER" id="PTHR22888:SF9">
    <property type="entry name" value="CYTOCHROME C OXIDASE SUBUNIT 2"/>
    <property type="match status" value="1"/>
</dbReference>
<evidence type="ECO:0000256" key="6">
    <source>
        <dbReference type="ARBA" id="ARBA00022692"/>
    </source>
</evidence>
<feature type="transmembrane region" description="Helical" evidence="16">
    <location>
        <begin position="7"/>
        <end position="32"/>
    </location>
</feature>
<evidence type="ECO:0000256" key="13">
    <source>
        <dbReference type="ARBA" id="ARBA00023136"/>
    </source>
</evidence>
<dbReference type="PROSITE" id="PS00078">
    <property type="entry name" value="COX2"/>
    <property type="match status" value="1"/>
</dbReference>
<evidence type="ECO:0000256" key="10">
    <source>
        <dbReference type="ARBA" id="ARBA00022982"/>
    </source>
</evidence>
<proteinExistence type="inferred from homology"/>
<evidence type="ECO:0000256" key="14">
    <source>
        <dbReference type="ARBA" id="ARBA00031389"/>
    </source>
</evidence>
<dbReference type="EC" id="7.1.1.9" evidence="4"/>
<evidence type="ECO:0000259" key="17">
    <source>
        <dbReference type="PROSITE" id="PS50857"/>
    </source>
</evidence>
<comment type="subcellular location">
    <subcellularLocation>
        <location evidence="2">Membrane</location>
        <topology evidence="2">Multi-pass membrane protein</topology>
    </subcellularLocation>
</comment>
<dbReference type="Pfam" id="PF00116">
    <property type="entry name" value="COX2"/>
    <property type="match status" value="1"/>
</dbReference>
<feature type="domain" description="Cytochrome oxidase subunit II copper A binding" evidence="17">
    <location>
        <begin position="80"/>
        <end position="201"/>
    </location>
</feature>
<dbReference type="SUPFAM" id="SSF81464">
    <property type="entry name" value="Cytochrome c oxidase subunit II-like, transmembrane region"/>
    <property type="match status" value="1"/>
</dbReference>
<accession>A0AA50DEI4</accession>
<evidence type="ECO:0000256" key="4">
    <source>
        <dbReference type="ARBA" id="ARBA00012949"/>
    </source>
</evidence>
<keyword evidence="9" id="KW-1278">Translocase</keyword>
<name>A0AA50DEI4_9TREM</name>
<dbReference type="Gene3D" id="2.60.40.420">
    <property type="entry name" value="Cupredoxins - blue copper proteins"/>
    <property type="match status" value="1"/>
</dbReference>
<keyword evidence="5" id="KW-0813">Transport</keyword>
<keyword evidence="6 16" id="KW-0812">Transmembrane</keyword>
<dbReference type="InterPro" id="IPR036257">
    <property type="entry name" value="Cyt_c_oxidase_su2_TM_sf"/>
</dbReference>
<dbReference type="GO" id="GO:0004129">
    <property type="term" value="F:cytochrome-c oxidase activity"/>
    <property type="evidence" value="ECO:0007669"/>
    <property type="project" value="UniProtKB-EC"/>
</dbReference>
<comment type="cofactor">
    <cofactor evidence="1">
        <name>Cu cation</name>
        <dbReference type="ChEBI" id="CHEBI:23378"/>
    </cofactor>
</comment>
<dbReference type="SUPFAM" id="SSF49503">
    <property type="entry name" value="Cupredoxins"/>
    <property type="match status" value="1"/>
</dbReference>
<evidence type="ECO:0000256" key="3">
    <source>
        <dbReference type="ARBA" id="ARBA00007866"/>
    </source>
</evidence>
<organism evidence="18">
    <name type="scientific">Opisthioglyphe ranae</name>
    <dbReference type="NCBI Taxonomy" id="99720"/>
    <lineage>
        <taxon>Eukaryota</taxon>
        <taxon>Metazoa</taxon>
        <taxon>Spiralia</taxon>
        <taxon>Lophotrochozoa</taxon>
        <taxon>Platyhelminthes</taxon>
        <taxon>Trematoda</taxon>
        <taxon>Digenea</taxon>
        <taxon>Plagiorchiida</taxon>
        <taxon>Xiphidiata</taxon>
        <taxon>Plagiorchioidea</taxon>
        <taxon>Telorchiidae</taxon>
        <taxon>Opisthioglyphe</taxon>
    </lineage>
</organism>
<dbReference type="AlphaFoldDB" id="A0AA50DEI4"/>
<dbReference type="Gene3D" id="1.10.287.90">
    <property type="match status" value="1"/>
</dbReference>
<dbReference type="PANTHER" id="PTHR22888">
    <property type="entry name" value="CYTOCHROME C OXIDASE, SUBUNIT II"/>
    <property type="match status" value="1"/>
</dbReference>
<feature type="transmembrane region" description="Helical" evidence="16">
    <location>
        <begin position="52"/>
        <end position="72"/>
    </location>
</feature>
<dbReference type="EMBL" id="OQ970149">
    <property type="protein sequence ID" value="WLS55013.1"/>
    <property type="molecule type" value="Genomic_DNA"/>
</dbReference>
<geneLocation type="mitochondrion" evidence="18"/>
<keyword evidence="10" id="KW-0249">Electron transport</keyword>
<evidence type="ECO:0000256" key="16">
    <source>
        <dbReference type="SAM" id="Phobius"/>
    </source>
</evidence>
<keyword evidence="13 16" id="KW-0472">Membrane</keyword>
<evidence type="ECO:0000256" key="2">
    <source>
        <dbReference type="ARBA" id="ARBA00004141"/>
    </source>
</evidence>
<dbReference type="InterPro" id="IPR002429">
    <property type="entry name" value="CcO_II-like_C"/>
</dbReference>
<keyword evidence="11 16" id="KW-1133">Transmembrane helix</keyword>
<dbReference type="PROSITE" id="PS50857">
    <property type="entry name" value="COX2_CUA"/>
    <property type="match status" value="1"/>
</dbReference>
<evidence type="ECO:0000256" key="12">
    <source>
        <dbReference type="ARBA" id="ARBA00023008"/>
    </source>
</evidence>
<dbReference type="InterPro" id="IPR008972">
    <property type="entry name" value="Cupredoxin"/>
</dbReference>
<dbReference type="PRINTS" id="PR01166">
    <property type="entry name" value="CYCOXIDASEII"/>
</dbReference>
<dbReference type="GO" id="GO:0005507">
    <property type="term" value="F:copper ion binding"/>
    <property type="evidence" value="ECO:0007669"/>
    <property type="project" value="InterPro"/>
</dbReference>
<evidence type="ECO:0000313" key="18">
    <source>
        <dbReference type="EMBL" id="WLS55013.1"/>
    </source>
</evidence>
<reference evidence="18" key="1">
    <citation type="submission" date="2023-05" db="EMBL/GenBank/DDBJ databases">
        <authorList>
            <person name="Gacad J.L.J."/>
            <person name="Tanabe-Hosoi S."/>
            <person name="Yurlova N.I."/>
            <person name="Urabe M."/>
        </authorList>
    </citation>
    <scope>NUCLEOTIDE SEQUENCE</scope>
</reference>
<evidence type="ECO:0000256" key="5">
    <source>
        <dbReference type="ARBA" id="ARBA00022448"/>
    </source>
</evidence>
<evidence type="ECO:0000256" key="8">
    <source>
        <dbReference type="ARBA" id="ARBA00022842"/>
    </source>
</evidence>
<evidence type="ECO:0000256" key="9">
    <source>
        <dbReference type="ARBA" id="ARBA00022967"/>
    </source>
</evidence>
<evidence type="ECO:0000256" key="7">
    <source>
        <dbReference type="ARBA" id="ARBA00022723"/>
    </source>
</evidence>
<comment type="similarity">
    <text evidence="3">Belongs to the cytochrome c oxidase subunit 2 family.</text>
</comment>
<keyword evidence="18" id="KW-0496">Mitochondrion</keyword>
<protein>
    <recommendedName>
        <fullName evidence="4">cytochrome-c oxidase</fullName>
        <ecNumber evidence="4">7.1.1.9</ecNumber>
    </recommendedName>
    <alternativeName>
        <fullName evidence="14">Cytochrome c oxidase polypeptide II</fullName>
    </alternativeName>
</protein>
<evidence type="ECO:0000256" key="15">
    <source>
        <dbReference type="ARBA" id="ARBA00049512"/>
    </source>
</evidence>
<dbReference type="GO" id="GO:0042773">
    <property type="term" value="P:ATP synthesis coupled electron transport"/>
    <property type="evidence" value="ECO:0007669"/>
    <property type="project" value="TreeGrafter"/>
</dbReference>
<gene>
    <name evidence="18" type="primary">cox2</name>
</gene>
<dbReference type="InterPro" id="IPR045187">
    <property type="entry name" value="CcO_II"/>
</dbReference>
<keyword evidence="7" id="KW-0479">Metal-binding</keyword>